<dbReference type="EMBL" id="OM638103">
    <property type="protein sequence ID" value="UNY47160.1"/>
    <property type="molecule type" value="Genomic_DNA"/>
</dbReference>
<sequence>MKAQNDVGRNEREFIAWINDRTDGVPCAMRQVFFDAWKEGYEPSAVFEYLFTEIHMARVEFGMKMTSMIPHYGESIKDQRSFDYAYDEYRKQLDKQMAETKNVKDLSRL</sequence>
<name>A0AAE9GAX9_9CAUD</name>
<keyword evidence="2" id="KW-1185">Reference proteome</keyword>
<gene>
    <name evidence="1" type="ORF">EHEKIMEA_00278</name>
</gene>
<accession>A0AAE9GAX9</accession>
<dbReference type="Proteomes" id="UP000832072">
    <property type="component" value="Segment"/>
</dbReference>
<evidence type="ECO:0000313" key="1">
    <source>
        <dbReference type="EMBL" id="UNY47160.1"/>
    </source>
</evidence>
<organism evidence="1 2">
    <name type="scientific">Cronobacter phage LPCS28</name>
    <dbReference type="NCBI Taxonomy" id="2924885"/>
    <lineage>
        <taxon>Viruses</taxon>
        <taxon>Duplodnaviria</taxon>
        <taxon>Heunggongvirae</taxon>
        <taxon>Uroviricota</taxon>
        <taxon>Caudoviricetes</taxon>
        <taxon>Pantevenvirales</taxon>
        <taxon>Straboviridae</taxon>
        <taxon>Nanhuvirus</taxon>
        <taxon>Nanhuvirus LPCS28</taxon>
    </lineage>
</organism>
<protein>
    <submittedName>
        <fullName evidence="1">Uncharacterized protein</fullName>
    </submittedName>
</protein>
<proteinExistence type="predicted"/>
<evidence type="ECO:0000313" key="2">
    <source>
        <dbReference type="Proteomes" id="UP000832072"/>
    </source>
</evidence>
<reference evidence="1 2" key="1">
    <citation type="submission" date="2022-02" db="EMBL/GenBank/DDBJ databases">
        <authorList>
            <person name="Tian F."/>
            <person name="Li J."/>
            <person name="Li F."/>
            <person name="Tong Y."/>
        </authorList>
    </citation>
    <scope>NUCLEOTIDE SEQUENCE [LARGE SCALE GENOMIC DNA]</scope>
</reference>